<protein>
    <recommendedName>
        <fullName evidence="3">Lipoprotein</fullName>
    </recommendedName>
</protein>
<comment type="caution">
    <text evidence="1">The sequence shown here is derived from an EMBL/GenBank/DDBJ whole genome shotgun (WGS) entry which is preliminary data.</text>
</comment>
<dbReference type="Proteomes" id="UP000195089">
    <property type="component" value="Unassembled WGS sequence"/>
</dbReference>
<name>A0A243BI27_BACTU</name>
<dbReference type="RefSeq" id="WP_000733134.1">
    <property type="nucleotide sequence ID" value="NZ_NFDL01000038.1"/>
</dbReference>
<proteinExistence type="predicted"/>
<evidence type="ECO:0000313" key="2">
    <source>
        <dbReference type="Proteomes" id="UP000195089"/>
    </source>
</evidence>
<evidence type="ECO:0000313" key="1">
    <source>
        <dbReference type="EMBL" id="OTY46509.1"/>
    </source>
</evidence>
<accession>A0A243BI27</accession>
<dbReference type="PROSITE" id="PS51257">
    <property type="entry name" value="PROKAR_LIPOPROTEIN"/>
    <property type="match status" value="1"/>
</dbReference>
<dbReference type="AlphaFoldDB" id="A0A243BI27"/>
<reference evidence="1 2" key="1">
    <citation type="submission" date="2016-10" db="EMBL/GenBank/DDBJ databases">
        <title>Comparative genomics of Bacillus thuringiensis reveals a path to pathogens against multiple invertebrate hosts.</title>
        <authorList>
            <person name="Zheng J."/>
            <person name="Gao Q."/>
            <person name="Liu H."/>
            <person name="Peng D."/>
            <person name="Ruan L."/>
            <person name="Sun M."/>
        </authorList>
    </citation>
    <scope>NUCLEOTIDE SEQUENCE [LARGE SCALE GENOMIC DNA]</scope>
    <source>
        <strain evidence="1">BGSC 4BX1</strain>
    </source>
</reference>
<evidence type="ECO:0008006" key="3">
    <source>
        <dbReference type="Google" id="ProtNLM"/>
    </source>
</evidence>
<dbReference type="EMBL" id="NFDL01000038">
    <property type="protein sequence ID" value="OTY46509.1"/>
    <property type="molecule type" value="Genomic_DNA"/>
</dbReference>
<organism evidence="1 2">
    <name type="scientific">Bacillus thuringiensis serovar pingluonsis</name>
    <dbReference type="NCBI Taxonomy" id="180881"/>
    <lineage>
        <taxon>Bacteria</taxon>
        <taxon>Bacillati</taxon>
        <taxon>Bacillota</taxon>
        <taxon>Bacilli</taxon>
        <taxon>Bacillales</taxon>
        <taxon>Bacillaceae</taxon>
        <taxon>Bacillus</taxon>
        <taxon>Bacillus cereus group</taxon>
    </lineage>
</organism>
<sequence>MKKLIAFLLIFIPILGSCSKEYSVFSGESQHWAGRYSVNIDGNEEHGNYDFHYKNGDKDTKFENLEISISSKFEQTSKKVEIHKGATIFLSSNCQGCMATDKKESIKVTIKWNGKNEETFLLKSKK</sequence>
<gene>
    <name evidence="1" type="ORF">BK742_10055</name>
</gene>